<sequence length="1157" mass="134997">MNVMTEKDRQEANRFGKSIQNQIQPLYRNVSSNETIPLSTVEVFVFELYSPYTDVFQNYTRYEQEQLQNALDTIQFDTSDTSGSIQLLSASIPSVFAIANETIDRCKQLTNGRTIISLKNVLQTFFIAYIKELRRVVNNIRERHAKILGSEDWDLFRQTIRILEICGDLILAYEQFESSLAQQMLQMISEWFYKTPKNKQHEDIYDIAVESFIINITSSDKYDFISIVAGLENATYTIFPDIPKQLSEFSDECHRFSFDVVFLPIQSLLNGFSKLSVWASDNRGTIVADLPSLSFVPQENITKIGQYLLMLPQHFEPFNLQDNQQLGIAFKKGKLPFLEDRELFNDLTSCWLDSIAMGTMRLCMEQTLQIQTLTTTGLKQLLMDLRYLCSVLEDFGLKDIADFDDMIQLFAADEVKFEELAREKPAQEKFSVVVNIPMDLLAINQKFVSDDENQGPSLTSENREERIAARRARALQRLNQQKDKDDRHTSTAEADQKDAATFARNQIEQSRQRLVKLEEDGLEFVTNIRVGQDLIEHQHRLEEEEATRKRRDRLEQDSKSSKEKFEEIIRNWEGARTKDVSRELHELLMAQKHACGAMLEEKNKLIGELEKDLKGKDDYYVKMLHKFDENIKLLVERMNEQVKSRRKYYATELHAIEEAFIKERQELLDKYNREWTEKLEERRHKEEQFAIARFERHESFERDLHRLRIKHAEEFNATKARLENQVQEQQRKIEEMRAIYHLSQEKYDYNYKVLKKRDEENSLTIGVQKNRKIRLNDLLTNLKKKLAEKEKAFKAQSIQAAEEYKRTLGNTQEIKRQAKHFLTADMEKFHKLWIMNEDRCREMTQKLLDADRLIFEQQLGLPWTPCDTEFMNNVGPIDSKKLPKPSIDVVRELLTDQQDESAPDNLLSGTSMKAILELLCDEGDFLVEPKLLALLEPLEKNERSLIKLDAIFRALKVENEEDIKLMAKFFVDHIQQQSKNYVSSGAGPEQEDDEEGRHEEREEVTESGTRQIIDADGNCIELIHPNHVLKALKAFLQEYRGHQKATSQVQYQVAALDERDDSQDAEYWAKYPNVIDGQRERLWDAFTVGLQKYYATLTARAKLIEDNNALARQNDELRLLLSKYMQSKVNQELQIPPSQIIQLQLSEQSAGNGQNGY</sequence>
<evidence type="ECO:0000256" key="2">
    <source>
        <dbReference type="ARBA" id="ARBA00023054"/>
    </source>
</evidence>
<protein>
    <submittedName>
        <fullName evidence="7">Uncharacterized protein</fullName>
    </submittedName>
</protein>
<dbReference type="Pfam" id="PF10191">
    <property type="entry name" value="COG7"/>
    <property type="match status" value="1"/>
</dbReference>
<dbReference type="GO" id="GO:0017119">
    <property type="term" value="C:Golgi transport complex"/>
    <property type="evidence" value="ECO:0007669"/>
    <property type="project" value="InterPro"/>
</dbReference>
<dbReference type="Pfam" id="PF14775">
    <property type="entry name" value="NYD-SP28_assoc"/>
    <property type="match status" value="1"/>
</dbReference>
<dbReference type="Proteomes" id="UP000663828">
    <property type="component" value="Unassembled WGS sequence"/>
</dbReference>
<dbReference type="InterPro" id="IPR029440">
    <property type="entry name" value="DRC1_C"/>
</dbReference>
<evidence type="ECO:0000256" key="4">
    <source>
        <dbReference type="SAM" id="MobiDB-lite"/>
    </source>
</evidence>
<dbReference type="GO" id="GO:0060285">
    <property type="term" value="P:cilium-dependent cell motility"/>
    <property type="evidence" value="ECO:0007669"/>
    <property type="project" value="TreeGrafter"/>
</dbReference>
<evidence type="ECO:0000256" key="3">
    <source>
        <dbReference type="SAM" id="Coils"/>
    </source>
</evidence>
<feature type="region of interest" description="Disordered" evidence="4">
    <location>
        <begin position="541"/>
        <end position="560"/>
    </location>
</feature>
<organism evidence="7 8">
    <name type="scientific">Adineta ricciae</name>
    <name type="common">Rotifer</name>
    <dbReference type="NCBI Taxonomy" id="249248"/>
    <lineage>
        <taxon>Eukaryota</taxon>
        <taxon>Metazoa</taxon>
        <taxon>Spiralia</taxon>
        <taxon>Gnathifera</taxon>
        <taxon>Rotifera</taxon>
        <taxon>Eurotatoria</taxon>
        <taxon>Bdelloidea</taxon>
        <taxon>Adinetida</taxon>
        <taxon>Adinetidae</taxon>
        <taxon>Adineta</taxon>
    </lineage>
</organism>
<name>A0A815A959_ADIRI</name>
<feature type="domain" description="Dynein regulatory complex protein 1 C-terminal" evidence="6">
    <location>
        <begin position="1066"/>
        <end position="1125"/>
    </location>
</feature>
<dbReference type="AlphaFoldDB" id="A0A815A959"/>
<dbReference type="PANTHER" id="PTHR21625">
    <property type="entry name" value="NYD-SP28 PROTEIN"/>
    <property type="match status" value="1"/>
</dbReference>
<accession>A0A815A959</accession>
<dbReference type="InterPro" id="IPR019335">
    <property type="entry name" value="COG7"/>
</dbReference>
<comment type="caution">
    <text evidence="7">The sequence shown here is derived from an EMBL/GenBank/DDBJ whole genome shotgun (WGS) entry which is preliminary data.</text>
</comment>
<dbReference type="GO" id="GO:0005858">
    <property type="term" value="C:axonemal dynein complex"/>
    <property type="evidence" value="ECO:0007669"/>
    <property type="project" value="InterPro"/>
</dbReference>
<dbReference type="GO" id="GO:0006886">
    <property type="term" value="P:intracellular protein transport"/>
    <property type="evidence" value="ECO:0007669"/>
    <property type="project" value="InterPro"/>
</dbReference>
<reference evidence="7" key="1">
    <citation type="submission" date="2021-02" db="EMBL/GenBank/DDBJ databases">
        <authorList>
            <person name="Nowell W R."/>
        </authorList>
    </citation>
    <scope>NUCLEOTIDE SEQUENCE</scope>
</reference>
<proteinExistence type="inferred from homology"/>
<dbReference type="InterPro" id="IPR039505">
    <property type="entry name" value="DRC1/2_N"/>
</dbReference>
<feature type="coiled-coil region" evidence="3">
    <location>
        <begin position="772"/>
        <end position="799"/>
    </location>
</feature>
<dbReference type="Pfam" id="PF14772">
    <property type="entry name" value="NYD-SP28"/>
    <property type="match status" value="1"/>
</dbReference>
<dbReference type="EMBL" id="CAJNOR010002146">
    <property type="protein sequence ID" value="CAF1253958.1"/>
    <property type="molecule type" value="Genomic_DNA"/>
</dbReference>
<evidence type="ECO:0000259" key="5">
    <source>
        <dbReference type="Pfam" id="PF14772"/>
    </source>
</evidence>
<gene>
    <name evidence="7" type="ORF">XAT740_LOCUS26412</name>
</gene>
<comment type="similarity">
    <text evidence="1">Belongs to the DRC1 family.</text>
</comment>
<evidence type="ECO:0000313" key="8">
    <source>
        <dbReference type="Proteomes" id="UP000663828"/>
    </source>
</evidence>
<dbReference type="PANTHER" id="PTHR21625:SF1">
    <property type="entry name" value="DYNEIN REGULATORY COMPLEX PROTEIN 1"/>
    <property type="match status" value="1"/>
</dbReference>
<evidence type="ECO:0000256" key="1">
    <source>
        <dbReference type="ARBA" id="ARBA00009688"/>
    </source>
</evidence>
<feature type="region of interest" description="Disordered" evidence="4">
    <location>
        <begin position="477"/>
        <end position="501"/>
    </location>
</feature>
<keyword evidence="2 3" id="KW-0175">Coiled coil</keyword>
<keyword evidence="8" id="KW-1185">Reference proteome</keyword>
<feature type="domain" description="Dynein regulatory complex protein 1/2 N-terminal" evidence="5">
    <location>
        <begin position="532"/>
        <end position="631"/>
    </location>
</feature>
<dbReference type="GO" id="GO:0070286">
    <property type="term" value="P:axonemal dynein complex assembly"/>
    <property type="evidence" value="ECO:0007669"/>
    <property type="project" value="InterPro"/>
</dbReference>
<dbReference type="GO" id="GO:0003352">
    <property type="term" value="P:regulation of cilium movement"/>
    <property type="evidence" value="ECO:0007669"/>
    <property type="project" value="TreeGrafter"/>
</dbReference>
<feature type="compositionally biased region" description="Basic and acidic residues" evidence="4">
    <location>
        <begin position="480"/>
        <end position="498"/>
    </location>
</feature>
<evidence type="ECO:0000259" key="6">
    <source>
        <dbReference type="Pfam" id="PF14775"/>
    </source>
</evidence>
<evidence type="ECO:0000313" key="7">
    <source>
        <dbReference type="EMBL" id="CAF1253958.1"/>
    </source>
</evidence>
<feature type="region of interest" description="Disordered" evidence="4">
    <location>
        <begin position="980"/>
        <end position="1009"/>
    </location>
</feature>
<feature type="coiled-coil region" evidence="3">
    <location>
        <begin position="712"/>
        <end position="746"/>
    </location>
</feature>
<dbReference type="InterPro" id="IPR039750">
    <property type="entry name" value="DRC1/DRC2"/>
</dbReference>